<accession>A0A8S5VPY9</accession>
<proteinExistence type="predicted"/>
<evidence type="ECO:0000313" key="1">
    <source>
        <dbReference type="EMBL" id="DAG95080.1"/>
    </source>
</evidence>
<reference evidence="1" key="1">
    <citation type="journal article" date="2021" name="Proc. Natl. Acad. Sci. U.S.A.">
        <title>A Catalog of Tens of Thousands of Viruses from Human Metagenomes Reveals Hidden Associations with Chronic Diseases.</title>
        <authorList>
            <person name="Tisza M.J."/>
            <person name="Buck C.B."/>
        </authorList>
    </citation>
    <scope>NUCLEOTIDE SEQUENCE</scope>
    <source>
        <strain evidence="1">CtS9I1</strain>
    </source>
</reference>
<name>A0A8S5VPY9_9CAUD</name>
<sequence>MFRWLNYTCLHVLCQHASMKFGTLHSSASMNLCILYMLA</sequence>
<organism evidence="1">
    <name type="scientific">Ackermannviridae sp</name>
    <dbReference type="NCBI Taxonomy" id="2831612"/>
    <lineage>
        <taxon>Viruses</taxon>
        <taxon>Duplodnaviria</taxon>
        <taxon>Heunggongvirae</taxon>
        <taxon>Uroviricota</taxon>
        <taxon>Caudoviricetes</taxon>
        <taxon>Pantevenvirales</taxon>
        <taxon>Ackermannviridae</taxon>
    </lineage>
</organism>
<protein>
    <submittedName>
        <fullName evidence="1">Uncharacterized protein</fullName>
    </submittedName>
</protein>
<dbReference type="EMBL" id="BK035350">
    <property type="protein sequence ID" value="DAG95080.1"/>
    <property type="molecule type" value="Genomic_DNA"/>
</dbReference>